<feature type="non-terminal residue" evidence="1">
    <location>
        <position position="1"/>
    </location>
</feature>
<evidence type="ECO:0000313" key="1">
    <source>
        <dbReference type="EMBL" id="EPB89559.1"/>
    </source>
</evidence>
<dbReference type="VEuPathDB" id="FungiDB:HMPREF1544_03643"/>
<dbReference type="AlphaFoldDB" id="S2JI37"/>
<sequence>EQGEISTGFLKRLASHRYQQYAIPTLIHPTTSTTCESTVDKQAAVVAFYEKLYIADAVNHEAIRYFTNQIPATDTILDPAHEA</sequence>
<name>S2JI37_MUCC1</name>
<dbReference type="EMBL" id="KE123933">
    <property type="protein sequence ID" value="EPB89559.1"/>
    <property type="molecule type" value="Genomic_DNA"/>
</dbReference>
<feature type="non-terminal residue" evidence="1">
    <location>
        <position position="83"/>
    </location>
</feature>
<accession>S2JI37</accession>
<dbReference type="STRING" id="1220926.S2JI37"/>
<protein>
    <submittedName>
        <fullName evidence="1">Uncharacterized protein</fullName>
    </submittedName>
</protein>
<dbReference type="Proteomes" id="UP000014254">
    <property type="component" value="Unassembled WGS sequence"/>
</dbReference>
<reference evidence="2" key="1">
    <citation type="submission" date="2013-05" db="EMBL/GenBank/DDBJ databases">
        <title>The Genome sequence of Mucor circinelloides f. circinelloides 1006PhL.</title>
        <authorList>
            <consortium name="The Broad Institute Genomics Platform"/>
            <person name="Cuomo C."/>
            <person name="Earl A."/>
            <person name="Findley K."/>
            <person name="Lee S.C."/>
            <person name="Walker B."/>
            <person name="Young S."/>
            <person name="Zeng Q."/>
            <person name="Gargeya S."/>
            <person name="Fitzgerald M."/>
            <person name="Haas B."/>
            <person name="Abouelleil A."/>
            <person name="Allen A.W."/>
            <person name="Alvarado L."/>
            <person name="Arachchi H.M."/>
            <person name="Berlin A.M."/>
            <person name="Chapman S.B."/>
            <person name="Gainer-Dewar J."/>
            <person name="Goldberg J."/>
            <person name="Griggs A."/>
            <person name="Gujja S."/>
            <person name="Hansen M."/>
            <person name="Howarth C."/>
            <person name="Imamovic A."/>
            <person name="Ireland A."/>
            <person name="Larimer J."/>
            <person name="McCowan C."/>
            <person name="Murphy C."/>
            <person name="Pearson M."/>
            <person name="Poon T.W."/>
            <person name="Priest M."/>
            <person name="Roberts A."/>
            <person name="Saif S."/>
            <person name="Shea T."/>
            <person name="Sisk P."/>
            <person name="Sykes S."/>
            <person name="Wortman J."/>
            <person name="Nusbaum C."/>
            <person name="Birren B."/>
        </authorList>
    </citation>
    <scope>NUCLEOTIDE SEQUENCE [LARGE SCALE GENOMIC DNA]</scope>
    <source>
        <strain evidence="2">1006PhL</strain>
    </source>
</reference>
<keyword evidence="2" id="KW-1185">Reference proteome</keyword>
<dbReference type="OrthoDB" id="2288491at2759"/>
<evidence type="ECO:0000313" key="2">
    <source>
        <dbReference type="Proteomes" id="UP000014254"/>
    </source>
</evidence>
<proteinExistence type="predicted"/>
<organism evidence="1 2">
    <name type="scientific">Mucor circinelloides f. circinelloides (strain 1006PhL)</name>
    <name type="common">Mucormycosis agent</name>
    <name type="synonym">Calyptromyces circinelloides</name>
    <dbReference type="NCBI Taxonomy" id="1220926"/>
    <lineage>
        <taxon>Eukaryota</taxon>
        <taxon>Fungi</taxon>
        <taxon>Fungi incertae sedis</taxon>
        <taxon>Mucoromycota</taxon>
        <taxon>Mucoromycotina</taxon>
        <taxon>Mucoromycetes</taxon>
        <taxon>Mucorales</taxon>
        <taxon>Mucorineae</taxon>
        <taxon>Mucoraceae</taxon>
        <taxon>Mucor</taxon>
    </lineage>
</organism>
<gene>
    <name evidence="1" type="ORF">HMPREF1544_03643</name>
</gene>
<dbReference type="InParanoid" id="S2JI37"/>